<comment type="caution">
    <text evidence="1">The sequence shown here is derived from an EMBL/GenBank/DDBJ whole genome shotgun (WGS) entry which is preliminary data.</text>
</comment>
<reference evidence="1 2" key="1">
    <citation type="journal article" date="2021" name="Hortic Res">
        <title>The domestication of Cucurbita argyrosperma as revealed by the genome of its wild relative.</title>
        <authorList>
            <person name="Barrera-Redondo J."/>
            <person name="Sanchez-de la Vega G."/>
            <person name="Aguirre-Liguori J.A."/>
            <person name="Castellanos-Morales G."/>
            <person name="Gutierrez-Guerrero Y.T."/>
            <person name="Aguirre-Dugua X."/>
            <person name="Aguirre-Planter E."/>
            <person name="Tenaillon M.I."/>
            <person name="Lira-Saade R."/>
            <person name="Eguiarte L.E."/>
        </authorList>
    </citation>
    <scope>NUCLEOTIDE SEQUENCE [LARGE SCALE GENOMIC DNA]</scope>
    <source>
        <strain evidence="1">JBR-2021</strain>
    </source>
</reference>
<dbReference type="Proteomes" id="UP000685013">
    <property type="component" value="Chromosome 4"/>
</dbReference>
<evidence type="ECO:0000313" key="2">
    <source>
        <dbReference type="Proteomes" id="UP000685013"/>
    </source>
</evidence>
<feature type="non-terminal residue" evidence="1">
    <location>
        <position position="1"/>
    </location>
</feature>
<keyword evidence="2" id="KW-1185">Reference proteome</keyword>
<name>A0AAV6NVB5_9ROSI</name>
<proteinExistence type="predicted"/>
<dbReference type="EMBL" id="JAGKQH010000004">
    <property type="protein sequence ID" value="KAG6602024.1"/>
    <property type="molecule type" value="Genomic_DNA"/>
</dbReference>
<accession>A0AAV6NVB5</accession>
<organism evidence="1 2">
    <name type="scientific">Cucurbita argyrosperma subsp. sororia</name>
    <dbReference type="NCBI Taxonomy" id="37648"/>
    <lineage>
        <taxon>Eukaryota</taxon>
        <taxon>Viridiplantae</taxon>
        <taxon>Streptophyta</taxon>
        <taxon>Embryophyta</taxon>
        <taxon>Tracheophyta</taxon>
        <taxon>Spermatophyta</taxon>
        <taxon>Magnoliopsida</taxon>
        <taxon>eudicotyledons</taxon>
        <taxon>Gunneridae</taxon>
        <taxon>Pentapetalae</taxon>
        <taxon>rosids</taxon>
        <taxon>fabids</taxon>
        <taxon>Cucurbitales</taxon>
        <taxon>Cucurbitaceae</taxon>
        <taxon>Cucurbiteae</taxon>
        <taxon>Cucurbita</taxon>
    </lineage>
</organism>
<dbReference type="AlphaFoldDB" id="A0AAV6NVB5"/>
<sequence>MRGAQLFKDSRSLSVSRSSSIQALAPTFPRAPEENLPDSPLFRFIFQFFNSAGQPSFRVYLSISLLNSTSHHSIPPREYLFRSLYCFRFLSSALTISRPTIGLRTLGGLDCTELNF</sequence>
<gene>
    <name evidence="1" type="ORF">SDJN03_07257</name>
</gene>
<protein>
    <submittedName>
        <fullName evidence="1">Uncharacterized protein</fullName>
    </submittedName>
</protein>
<evidence type="ECO:0000313" key="1">
    <source>
        <dbReference type="EMBL" id="KAG6602024.1"/>
    </source>
</evidence>